<sequence length="131" mass="14063">MSAMIASLSSTLEQSAHRELKSEYPRLIVAGFVLAALVHLGLMLSSVPAIRPMPLSISPPDPRITRIENTEYRVIPEAPAVARPQVPDDDFQFMVSDAPDLLEPPPPVPMQWAQPALASQVGAGAPEAFVA</sequence>
<evidence type="ECO:0000313" key="2">
    <source>
        <dbReference type="EMBL" id="MCA9755111.1"/>
    </source>
</evidence>
<protein>
    <submittedName>
        <fullName evidence="2">Uncharacterized protein</fullName>
    </submittedName>
</protein>
<reference evidence="2" key="1">
    <citation type="submission" date="2020-04" db="EMBL/GenBank/DDBJ databases">
        <authorList>
            <person name="Zhang T."/>
        </authorList>
    </citation>
    <scope>NUCLEOTIDE SEQUENCE</scope>
    <source>
        <strain evidence="2">HKST-UBA02</strain>
    </source>
</reference>
<evidence type="ECO:0000313" key="3">
    <source>
        <dbReference type="Proteomes" id="UP000739538"/>
    </source>
</evidence>
<dbReference type="AlphaFoldDB" id="A0A956N9Y3"/>
<keyword evidence="1" id="KW-0472">Membrane</keyword>
<dbReference type="EMBL" id="JAGQHS010000015">
    <property type="protein sequence ID" value="MCA9755111.1"/>
    <property type="molecule type" value="Genomic_DNA"/>
</dbReference>
<name>A0A956N9Y3_UNCEI</name>
<comment type="caution">
    <text evidence="2">The sequence shown here is derived from an EMBL/GenBank/DDBJ whole genome shotgun (WGS) entry which is preliminary data.</text>
</comment>
<keyword evidence="1" id="KW-0812">Transmembrane</keyword>
<organism evidence="2 3">
    <name type="scientific">Eiseniibacteriota bacterium</name>
    <dbReference type="NCBI Taxonomy" id="2212470"/>
    <lineage>
        <taxon>Bacteria</taxon>
        <taxon>Candidatus Eiseniibacteriota</taxon>
    </lineage>
</organism>
<accession>A0A956N9Y3</accession>
<reference evidence="2" key="2">
    <citation type="journal article" date="2021" name="Microbiome">
        <title>Successional dynamics and alternative stable states in a saline activated sludge microbial community over 9 years.</title>
        <authorList>
            <person name="Wang Y."/>
            <person name="Ye J."/>
            <person name="Ju F."/>
            <person name="Liu L."/>
            <person name="Boyd J.A."/>
            <person name="Deng Y."/>
            <person name="Parks D.H."/>
            <person name="Jiang X."/>
            <person name="Yin X."/>
            <person name="Woodcroft B.J."/>
            <person name="Tyson G.W."/>
            <person name="Hugenholtz P."/>
            <person name="Polz M.F."/>
            <person name="Zhang T."/>
        </authorList>
    </citation>
    <scope>NUCLEOTIDE SEQUENCE</scope>
    <source>
        <strain evidence="2">HKST-UBA02</strain>
    </source>
</reference>
<feature type="transmembrane region" description="Helical" evidence="1">
    <location>
        <begin position="27"/>
        <end position="50"/>
    </location>
</feature>
<gene>
    <name evidence="2" type="ORF">KDA27_04865</name>
</gene>
<keyword evidence="1" id="KW-1133">Transmembrane helix</keyword>
<proteinExistence type="predicted"/>
<dbReference type="Proteomes" id="UP000739538">
    <property type="component" value="Unassembled WGS sequence"/>
</dbReference>
<feature type="non-terminal residue" evidence="2">
    <location>
        <position position="131"/>
    </location>
</feature>
<evidence type="ECO:0000256" key="1">
    <source>
        <dbReference type="SAM" id="Phobius"/>
    </source>
</evidence>